<gene>
    <name evidence="1" type="ORF">Saso_76430</name>
</gene>
<keyword evidence="2" id="KW-1185">Reference proteome</keyword>
<name>A0ABQ3SCY5_9ACTN</name>
<organism evidence="1 2">
    <name type="scientific">Streptomyces asoensis</name>
    <dbReference type="NCBI Taxonomy" id="249586"/>
    <lineage>
        <taxon>Bacteria</taxon>
        <taxon>Bacillati</taxon>
        <taxon>Actinomycetota</taxon>
        <taxon>Actinomycetes</taxon>
        <taxon>Kitasatosporales</taxon>
        <taxon>Streptomycetaceae</taxon>
        <taxon>Streptomyces</taxon>
    </lineage>
</organism>
<comment type="caution">
    <text evidence="1">The sequence shown here is derived from an EMBL/GenBank/DDBJ whole genome shotgun (WGS) entry which is preliminary data.</text>
</comment>
<dbReference type="Proteomes" id="UP000649259">
    <property type="component" value="Unassembled WGS sequence"/>
</dbReference>
<reference evidence="2" key="1">
    <citation type="submission" date="2023-07" db="EMBL/GenBank/DDBJ databases">
        <title>Whole genome shotgun sequence of Streptomyces cacaoi subsp. asoensis NBRC 13813.</title>
        <authorList>
            <person name="Komaki H."/>
            <person name="Tamura T."/>
        </authorList>
    </citation>
    <scope>NUCLEOTIDE SEQUENCE [LARGE SCALE GENOMIC DNA]</scope>
    <source>
        <strain evidence="2">NBRC 13813</strain>
    </source>
</reference>
<evidence type="ECO:0000313" key="1">
    <source>
        <dbReference type="EMBL" id="GHI65993.1"/>
    </source>
</evidence>
<evidence type="ECO:0000313" key="2">
    <source>
        <dbReference type="Proteomes" id="UP000649259"/>
    </source>
</evidence>
<dbReference type="EMBL" id="BNEB01000006">
    <property type="protein sequence ID" value="GHI65993.1"/>
    <property type="molecule type" value="Genomic_DNA"/>
</dbReference>
<protein>
    <submittedName>
        <fullName evidence="1">Uncharacterized protein</fullName>
    </submittedName>
</protein>
<sequence>MQHRPFNRERRLLAYLRPYVAELPEILAALPPGALELRPHPDLMNGELRS</sequence>
<accession>A0ABQ3SCY5</accession>
<proteinExistence type="predicted"/>